<name>A0AAN8S3B7_POLSC</name>
<gene>
    <name evidence="2" type="ORF">RUM43_012549</name>
</gene>
<dbReference type="EMBL" id="JAWJWE010000040">
    <property type="protein sequence ID" value="KAK6619784.1"/>
    <property type="molecule type" value="Genomic_DNA"/>
</dbReference>
<keyword evidence="1" id="KW-1133">Transmembrane helix</keyword>
<organism evidence="2 3">
    <name type="scientific">Polyplax serrata</name>
    <name type="common">Common mouse louse</name>
    <dbReference type="NCBI Taxonomy" id="468196"/>
    <lineage>
        <taxon>Eukaryota</taxon>
        <taxon>Metazoa</taxon>
        <taxon>Ecdysozoa</taxon>
        <taxon>Arthropoda</taxon>
        <taxon>Hexapoda</taxon>
        <taxon>Insecta</taxon>
        <taxon>Pterygota</taxon>
        <taxon>Neoptera</taxon>
        <taxon>Paraneoptera</taxon>
        <taxon>Psocodea</taxon>
        <taxon>Troctomorpha</taxon>
        <taxon>Phthiraptera</taxon>
        <taxon>Anoplura</taxon>
        <taxon>Polyplacidae</taxon>
        <taxon>Polyplax</taxon>
    </lineage>
</organism>
<sequence length="118" mass="12594">MALNTQLSAAAASVGSACLLAVLTNFQFSFPVGKRLIFAEKVTEFDWLVGHLLLRFSHEVKVGHRGRCNGNRRGGSGGEEEIGSCGGLLGDVIEKAIRKDVTGMNDGGSGDYEDHIEE</sequence>
<dbReference type="Proteomes" id="UP001372834">
    <property type="component" value="Unassembled WGS sequence"/>
</dbReference>
<feature type="transmembrane region" description="Helical" evidence="1">
    <location>
        <begin position="6"/>
        <end position="26"/>
    </location>
</feature>
<proteinExistence type="predicted"/>
<evidence type="ECO:0000313" key="2">
    <source>
        <dbReference type="EMBL" id="KAK6619784.1"/>
    </source>
</evidence>
<keyword evidence="1" id="KW-0472">Membrane</keyword>
<accession>A0AAN8S3B7</accession>
<evidence type="ECO:0000256" key="1">
    <source>
        <dbReference type="SAM" id="Phobius"/>
    </source>
</evidence>
<evidence type="ECO:0000313" key="3">
    <source>
        <dbReference type="Proteomes" id="UP001372834"/>
    </source>
</evidence>
<dbReference type="AlphaFoldDB" id="A0AAN8S3B7"/>
<keyword evidence="1" id="KW-0812">Transmembrane</keyword>
<reference evidence="2 3" key="1">
    <citation type="submission" date="2023-10" db="EMBL/GenBank/DDBJ databases">
        <title>Genomes of two closely related lineages of the louse Polyplax serrata with different host specificities.</title>
        <authorList>
            <person name="Martinu J."/>
            <person name="Tarabai H."/>
            <person name="Stefka J."/>
            <person name="Hypsa V."/>
        </authorList>
    </citation>
    <scope>NUCLEOTIDE SEQUENCE [LARGE SCALE GENOMIC DNA]</scope>
    <source>
        <strain evidence="2">HR10_N</strain>
    </source>
</reference>
<comment type="caution">
    <text evidence="2">The sequence shown here is derived from an EMBL/GenBank/DDBJ whole genome shotgun (WGS) entry which is preliminary data.</text>
</comment>
<protein>
    <submittedName>
        <fullName evidence="2">Uncharacterized protein</fullName>
    </submittedName>
</protein>